<dbReference type="EMBL" id="CH408156">
    <property type="protein sequence ID" value="EDK38089.2"/>
    <property type="molecule type" value="Genomic_DNA"/>
</dbReference>
<dbReference type="eggNOG" id="KOG3596">
    <property type="taxonomic scope" value="Eukaryota"/>
</dbReference>
<evidence type="ECO:0000256" key="1">
    <source>
        <dbReference type="SAM" id="MobiDB-lite"/>
    </source>
</evidence>
<keyword evidence="2" id="KW-0812">Transmembrane</keyword>
<protein>
    <recommendedName>
        <fullName evidence="7">Protein CSF1</fullName>
    </recommendedName>
</protein>
<keyword evidence="6" id="KW-1185">Reference proteome</keyword>
<dbReference type="InterPro" id="IPR056779">
    <property type="entry name" value="Csf1_C"/>
</dbReference>
<dbReference type="KEGG" id="pgu:PGUG_02187"/>
<evidence type="ECO:0000256" key="2">
    <source>
        <dbReference type="SAM" id="Phobius"/>
    </source>
</evidence>
<dbReference type="PANTHER" id="PTHR32085:SF3">
    <property type="entry name" value="PROTEIN CSF1"/>
    <property type="match status" value="1"/>
</dbReference>
<sequence>MANQFQYTSTNVGGKNSSPWVYLSDWILSLIVALAFLFFFSRLIGFIVTFLLKLFLWRRSKTRITVESLRISPLGGRIFAKNLVITTQDYTISVLALNFSWRYWIFRIIRISEFYYQMRQELESGIPRDENEKLPCRFVLYLEGLEVFMYNRSFAYDNIEQMLNEKAKNPSETTKFTTAKTGPAESTSLSYLLRLMPIRVQIKKGTLILGNSTTPSIFVASYKSAFGIIDLHQSPCPLDYFRHVYNFSLAQFQLSMKPNISYDKSKYTKPKTSQLNHKSSTIRLNRQRQYQYWHKFHQASKKAVRLLRPKKRQAEIKLEEASKEWRGLRRYIDNEPRSPNNIHLNTEEEYAKYSLILDSASTRFIYYFDSLGNFPQEGDPLTYATPEYGVDIELAVATIHYGPWADKQRVPLQQMFFPPLSRDSSPTPTPQPGMKRQYDGFKVVVSVKDELIFRIPIREASKDKEIVRSHLQSDSGAMPTTKIARSFGWLELKMAAKSSVCSYTSFTSNRENGWANKLSLYLLQPELRSSVNHDILFTADTHVLDCDIGFPLRWNAPCLWKFANQSTKARLFLLREHIFLLSDLFADFASGPPPAYEYLRPFEYILDWNMDDYKLYLNVNDSNIIDNPLDFDSNKYLSFEGDRLEAQVAIPLNGNLTRSATISYKIYTPALSAVLSTPSWHTVDAFSRSEEMGRSSDFTIDGSYTFFNIIDPTTSNHIIIRIVGDFITLKFYGYLVRYLFTARENYFGDHVKFKTFEEYTTMPTESPEINTPYDSSSTLKTKIEEEDAGERFIKIENDLDVEFVFQVRHGLLLLPYNFYSTASHVAFNFDSFDIDLRFTNYYMDIQADFSPTQGVFVLEEEENSLIFDIPAYVEKYFNEGPPEVLVDGLNIHAHRMFGPPPDQITYYCKWDFAAGSIEIDSQAKFLTGLLTSIKSFVFTFKDLENCLVPTLPIVHDAANFSFRCPSFIINVRPAVEPTNCPILVANLGSLVVSLNDLPNGRYNTRISIYLPEITASVLGESESGGERKVLGYFNTSLTLSNFILKANSLEVQKLQRQHVKFNDGPFHRCPFILPPDDRDFTYKRALGSLSTNLTLPDVSIPLNGETFDSIGGWDDYLDSTWSTPSLSSSSSGSLRSSFSFDDVDSSFDSFLYEYNDSDFKPEYEKSPDSKHGNAILQFGVIHSFITSGAVMAIVRLQRNFKDLRMETLMDNIEFDIVSNIRKSILSLAADDCTRIVVPEVIFKVGEFETYNPRTIFDSPSPVPVLSLSLHEPSLALSKAFKYFGGDEALPSTSATFAGHVKEILVSISDPSSFAASVSFRVTNTEFWRDIDTANNETSSVTIDDFDISLEEAQVEFLRCYIAHLKEKMAPILKENSKQSNMESKAEAELVYKLTMASDQYRIDHDSAVLTKPTHVLRSVHDHVRTYDSWKVITRLRHVLSNIPSQWENDTNEKLQNLQWEAPDTAYEDVLGIFSRWRSWEVDTSNGFLFKKVFNREMNAPNDNRRLNKFAVGSLVLSISKMNEETNRIILNSSSASLDMAKLVSGVIKDEAISSTDEVVEILCQIGHYESFISSLSIDLLATFKAQSESNPKEPIAPKADSAVTQLQKRVSGVIKISSYDQTLKILNSTVRMSGSNAVHGLRLGVAGDTNQITLSSQLGTSAIKFSVGAENLASLSGENIRVSAATVGTLREGPKVLEIDADVISMHLFGHNLEASKSLEAMIKEDVDYIKGLQRTFVPKPSTSSNPPQAVDKLGGSRKAPDIFAKFGIANFLFKANFLDPITLVSSSRDIDFSVDSSNGAQILEFSLGSTELSTFIAKSVICGFENSDTKLSVLVKNNSANTLLDFDYSIGFTKISFPKVLQGMSELETSLPKLETRIDSLRQCFEVLGNKSPKKTDDTPPLRSSPKREKPVVFKSSFSIDYLSLSVGIDNSRVNFEFDNMACSISTLQVTQKEQSSKIYSIVPVFGDVYIPSTRVSIVDKQIPLSLSTVVDFNTSIKVSNDFAAKGQTLQVESQYFRIVLSPQAVLRAAMIAHKLSKTTASTLKVLGESRLSNYFHREVPSHNSVKKPVKSDQGSKNGIFSRFVSVHVLSYNWCLGWIFRSQHKDYPGIIMGAERFFAVTEKDLGKFTLIDAYLSVANGSASSNFFSTSSERVSLNRAFLPNIQLCYFIEEVNSGEKNLTIILTGDELDICFLSNSVLLVERVIQSGNEVKRLLDKLRSEHVTSTEEKQPEQRPFKPWFTSVEFQATFAGSNMVLWSNDQVSVSDAPALSLHSPAVKFVTKYTHNKHGPKRHVIKSEVMASASDNTVYASCVPVMAEFANGFKQMMRTSSKDVSMNEQAARERRKSSITSSKSSMTNILQDFDVHVGIRFEKQRLALSCEPTARVEAVVGIDGIYIQINTVEKEHTSITAAIRLNPLYASLQHIYSREISASLKVSQVIFLSSVEMGKTTSVISSCSISDVVGSVDAKQFQDVDLFKDIWFPKSLYKAKNVSEPTPQRSKLSVTQSDHLSSSRNISSRFKEVSTTYAIPWIFTLVVSNMSFQMDVGQSLGNFNLSLNNFWLVSKKSTDWAQDLKIGTDIVSLTSEGRLGGNIQLRDAFLHTAIRWKYGAEVLDIPLILVSGGIDSLQVKASFDYHVFAIIDLRGSSLDVYNQKNEHTISKDHLFVTANIESAELYMTSLAASNIIDINNAVSRMIQENRRSYSETLWDSYGQEQKKNGGLAIAASRIMLETVKKLEFRIEVLLGNLRIYVYPSSLEDSKVLVMKIDQSRAHFQQTEITAGVSNQLDVKFSGINVSLSVTAPIKPETVLNGTVTEFVELAHKAKGGNIFVFPSLRICMRTYQKYESQEIEYLFQSAFGGTVEVKWNLGSVNFIREMYAIHKRAWLTRIKYRKEGEIDENTLRTPLTEKQDMEQDINDTLAKVTEESSYKYTPLAPPIIEAPRLKELGNATPPLEWFGLHRNRFPDATHQLAIVTLQKFIHQIETQYSKILGKA</sequence>
<dbReference type="Pfam" id="PF25038">
    <property type="entry name" value="Csf1_C"/>
    <property type="match status" value="1"/>
</dbReference>
<dbReference type="FunCoup" id="A5DFY6">
    <property type="interactions" value="73"/>
</dbReference>
<dbReference type="InterPro" id="IPR048636">
    <property type="entry name" value="Csf1_N"/>
</dbReference>
<gene>
    <name evidence="5" type="ORF">PGUG_02187</name>
</gene>
<dbReference type="Pfam" id="PF21678">
    <property type="entry name" value="Csf1_N"/>
    <property type="match status" value="3"/>
</dbReference>
<feature type="transmembrane region" description="Helical" evidence="2">
    <location>
        <begin position="26"/>
        <end position="52"/>
    </location>
</feature>
<dbReference type="GO" id="GO:0006113">
    <property type="term" value="P:fermentation"/>
    <property type="evidence" value="ECO:0007669"/>
    <property type="project" value="InterPro"/>
</dbReference>
<name>A5DFY6_PICGU</name>
<dbReference type="OMA" id="YGLEWFI"/>
<proteinExistence type="predicted"/>
<feature type="domain" description="Csf1 C-terminal region" evidence="4">
    <location>
        <begin position="1713"/>
        <end position="2994"/>
    </location>
</feature>
<feature type="domain" description="Csf1 N-terminal" evidence="3">
    <location>
        <begin position="34"/>
        <end position="170"/>
    </location>
</feature>
<dbReference type="GeneID" id="5127843"/>
<keyword evidence="2" id="KW-0472">Membrane</keyword>
<feature type="domain" description="Csf1 N-terminal" evidence="3">
    <location>
        <begin position="191"/>
        <end position="1254"/>
    </location>
</feature>
<organism evidence="5 6">
    <name type="scientific">Meyerozyma guilliermondii (strain ATCC 6260 / CBS 566 / DSM 6381 / JCM 1539 / NBRC 10279 / NRRL Y-324)</name>
    <name type="common">Yeast</name>
    <name type="synonym">Candida guilliermondii</name>
    <dbReference type="NCBI Taxonomy" id="294746"/>
    <lineage>
        <taxon>Eukaryota</taxon>
        <taxon>Fungi</taxon>
        <taxon>Dikarya</taxon>
        <taxon>Ascomycota</taxon>
        <taxon>Saccharomycotina</taxon>
        <taxon>Pichiomycetes</taxon>
        <taxon>Debaryomycetaceae</taxon>
        <taxon>Meyerozyma</taxon>
    </lineage>
</organism>
<dbReference type="OrthoDB" id="10051416at2759"/>
<evidence type="ECO:0000259" key="4">
    <source>
        <dbReference type="Pfam" id="PF25038"/>
    </source>
</evidence>
<feature type="domain" description="Csf1 N-terminal" evidence="3">
    <location>
        <begin position="1313"/>
        <end position="1519"/>
    </location>
</feature>
<accession>A5DFY6</accession>
<dbReference type="PANTHER" id="PTHR32085">
    <property type="entry name" value="PROTEIN CSF1"/>
    <property type="match status" value="1"/>
</dbReference>
<dbReference type="RefSeq" id="XP_001486516.2">
    <property type="nucleotide sequence ID" value="XM_001486466.1"/>
</dbReference>
<evidence type="ECO:0000313" key="5">
    <source>
        <dbReference type="EMBL" id="EDK38089.2"/>
    </source>
</evidence>
<feature type="region of interest" description="Disordered" evidence="1">
    <location>
        <begin position="2334"/>
        <end position="2354"/>
    </location>
</feature>
<dbReference type="VEuPathDB" id="FungiDB:PGUG_02187"/>
<dbReference type="Proteomes" id="UP000001997">
    <property type="component" value="Unassembled WGS sequence"/>
</dbReference>
<evidence type="ECO:0000259" key="3">
    <source>
        <dbReference type="Pfam" id="PF21678"/>
    </source>
</evidence>
<dbReference type="InParanoid" id="A5DFY6"/>
<evidence type="ECO:0000313" key="6">
    <source>
        <dbReference type="Proteomes" id="UP000001997"/>
    </source>
</evidence>
<evidence type="ECO:0008006" key="7">
    <source>
        <dbReference type="Google" id="ProtNLM"/>
    </source>
</evidence>
<keyword evidence="2" id="KW-1133">Transmembrane helix</keyword>
<dbReference type="HOGENOM" id="CLU_000126_1_0_1"/>
<dbReference type="InterPro" id="IPR029636">
    <property type="entry name" value="Csf1"/>
</dbReference>
<reference evidence="5 6" key="1">
    <citation type="journal article" date="2009" name="Nature">
        <title>Evolution of pathogenicity and sexual reproduction in eight Candida genomes.</title>
        <authorList>
            <person name="Butler G."/>
            <person name="Rasmussen M.D."/>
            <person name="Lin M.F."/>
            <person name="Santos M.A."/>
            <person name="Sakthikumar S."/>
            <person name="Munro C.A."/>
            <person name="Rheinbay E."/>
            <person name="Grabherr M."/>
            <person name="Forche A."/>
            <person name="Reedy J.L."/>
            <person name="Agrafioti I."/>
            <person name="Arnaud M.B."/>
            <person name="Bates S."/>
            <person name="Brown A.J."/>
            <person name="Brunke S."/>
            <person name="Costanzo M.C."/>
            <person name="Fitzpatrick D.A."/>
            <person name="de Groot P.W."/>
            <person name="Harris D."/>
            <person name="Hoyer L.L."/>
            <person name="Hube B."/>
            <person name="Klis F.M."/>
            <person name="Kodira C."/>
            <person name="Lennard N."/>
            <person name="Logue M.E."/>
            <person name="Martin R."/>
            <person name="Neiman A.M."/>
            <person name="Nikolaou E."/>
            <person name="Quail M.A."/>
            <person name="Quinn J."/>
            <person name="Santos M.C."/>
            <person name="Schmitzberger F.F."/>
            <person name="Sherlock G."/>
            <person name="Shah P."/>
            <person name="Silverstein K.A."/>
            <person name="Skrzypek M.S."/>
            <person name="Soll D."/>
            <person name="Staggs R."/>
            <person name="Stansfield I."/>
            <person name="Stumpf M.P."/>
            <person name="Sudbery P.E."/>
            <person name="Srikantha T."/>
            <person name="Zeng Q."/>
            <person name="Berman J."/>
            <person name="Berriman M."/>
            <person name="Heitman J."/>
            <person name="Gow N.A."/>
            <person name="Lorenz M.C."/>
            <person name="Birren B.W."/>
            <person name="Kellis M."/>
            <person name="Cuomo C.A."/>
        </authorList>
    </citation>
    <scope>NUCLEOTIDE SEQUENCE [LARGE SCALE GENOMIC DNA]</scope>
    <source>
        <strain evidence="6">ATCC 6260 / CBS 566 / DSM 6381 / JCM 1539 / NBRC 10279 / NRRL Y-324</strain>
    </source>
</reference>
<dbReference type="GO" id="GO:0016020">
    <property type="term" value="C:membrane"/>
    <property type="evidence" value="ECO:0007669"/>
    <property type="project" value="InterPro"/>
</dbReference>